<protein>
    <submittedName>
        <fullName evidence="1">Uncharacterized protein</fullName>
    </submittedName>
</protein>
<dbReference type="Proteomes" id="UP001239111">
    <property type="component" value="Chromosome 2"/>
</dbReference>
<comment type="caution">
    <text evidence="1">The sequence shown here is derived from an EMBL/GenBank/DDBJ whole genome shotgun (WGS) entry which is preliminary data.</text>
</comment>
<accession>A0ACC2NXT8</accession>
<gene>
    <name evidence="1" type="ORF">QAD02_011402</name>
</gene>
<keyword evidence="2" id="KW-1185">Reference proteome</keyword>
<sequence length="404" mass="45894">MIPIFLILFLSFIGHGNAGETIIKDLQVRNSRQISFIHDTILTDGSFPYVTCDFEEKKEAECQLHLTKLSAPEVVYPFQYSPSQYRRVLAIADVQLKSNMLYFLMQERDIDHDNPSKDQDKIDYVCGIALNLTTREVFKLALPSDLQYEDQFIGSIPTSDGIEIVVGHNPVCAGLDYCKLKFNRQGQQQGSPVPFSTTYHKMYTLPKSEGSLDKGTFAFGPIDSQKTSWEVTYTSENSDPVILKTFKVFRNMPIMSNTRDMYGICWQTLENREKSSCVRYDWISNITNPINYDRTQLKREGVDSVLVSFANLDNDYMLFTNLECGKNAGPKCKTATISKVSLKGELLKTSQIFNDLKCYDPHPIISTITEKGDEYCVYLVCSTDGFITSTPRLHVKCIPTSEFN</sequence>
<organism evidence="1 2">
    <name type="scientific">Eretmocerus hayati</name>
    <dbReference type="NCBI Taxonomy" id="131215"/>
    <lineage>
        <taxon>Eukaryota</taxon>
        <taxon>Metazoa</taxon>
        <taxon>Ecdysozoa</taxon>
        <taxon>Arthropoda</taxon>
        <taxon>Hexapoda</taxon>
        <taxon>Insecta</taxon>
        <taxon>Pterygota</taxon>
        <taxon>Neoptera</taxon>
        <taxon>Endopterygota</taxon>
        <taxon>Hymenoptera</taxon>
        <taxon>Apocrita</taxon>
        <taxon>Proctotrupomorpha</taxon>
        <taxon>Chalcidoidea</taxon>
        <taxon>Aphelinidae</taxon>
        <taxon>Aphelininae</taxon>
        <taxon>Eretmocerus</taxon>
    </lineage>
</organism>
<dbReference type="EMBL" id="CM056742">
    <property type="protein sequence ID" value="KAJ8675616.1"/>
    <property type="molecule type" value="Genomic_DNA"/>
</dbReference>
<evidence type="ECO:0000313" key="1">
    <source>
        <dbReference type="EMBL" id="KAJ8675616.1"/>
    </source>
</evidence>
<evidence type="ECO:0000313" key="2">
    <source>
        <dbReference type="Proteomes" id="UP001239111"/>
    </source>
</evidence>
<reference evidence="1" key="1">
    <citation type="submission" date="2023-04" db="EMBL/GenBank/DDBJ databases">
        <title>A chromosome-level genome assembly of the parasitoid wasp Eretmocerus hayati.</title>
        <authorList>
            <person name="Zhong Y."/>
            <person name="Liu S."/>
            <person name="Liu Y."/>
        </authorList>
    </citation>
    <scope>NUCLEOTIDE SEQUENCE</scope>
    <source>
        <strain evidence="1">ZJU_SS_LIU_2023</strain>
    </source>
</reference>
<proteinExistence type="predicted"/>
<name>A0ACC2NXT8_9HYME</name>